<dbReference type="VEuPathDB" id="FungiDB:JI435_141620"/>
<dbReference type="Proteomes" id="UP000001055">
    <property type="component" value="Unassembled WGS sequence"/>
</dbReference>
<dbReference type="PROSITE" id="PS50835">
    <property type="entry name" value="IG_LIKE"/>
    <property type="match status" value="1"/>
</dbReference>
<dbReference type="InParanoid" id="Q0U1Z8"/>
<feature type="domain" description="Ig-like" evidence="1">
    <location>
        <begin position="28"/>
        <end position="120"/>
    </location>
</feature>
<name>Q0U1Z8_PHANO</name>
<dbReference type="KEGG" id="pno:SNOG_14162"/>
<gene>
    <name evidence="2" type="ORF">SNOG_14162</name>
</gene>
<evidence type="ECO:0000313" key="3">
    <source>
        <dbReference type="Proteomes" id="UP000001055"/>
    </source>
</evidence>
<proteinExistence type="predicted"/>
<dbReference type="InterPro" id="IPR007110">
    <property type="entry name" value="Ig-like_dom"/>
</dbReference>
<evidence type="ECO:0000259" key="1">
    <source>
        <dbReference type="PROSITE" id="PS50835"/>
    </source>
</evidence>
<sequence>MTSAMCSICAHLDMVKGEKWNPWTVGWPKITIEILQQSASLCQTDGCKILLQAVLKCYPDASTTAGIVPYYKPGIFWVQELGELQIYFKMGEDYSCSTVLEIQSGQLSCAAHITRTQPLMIASNSSENAWWSA</sequence>
<dbReference type="EMBL" id="CH445354">
    <property type="protein sequence ID" value="EAT78399.1"/>
    <property type="molecule type" value="Genomic_DNA"/>
</dbReference>
<dbReference type="HOGENOM" id="CLU_1907425_0_0_1"/>
<evidence type="ECO:0000313" key="2">
    <source>
        <dbReference type="EMBL" id="EAT78399.1"/>
    </source>
</evidence>
<dbReference type="RefSeq" id="XP_001804359.1">
    <property type="nucleotide sequence ID" value="XM_001804307.1"/>
</dbReference>
<reference evidence="3" key="1">
    <citation type="journal article" date="2007" name="Plant Cell">
        <title>Dothideomycete-plant interactions illuminated by genome sequencing and EST analysis of the wheat pathogen Stagonospora nodorum.</title>
        <authorList>
            <person name="Hane J.K."/>
            <person name="Lowe R.G."/>
            <person name="Solomon P.S."/>
            <person name="Tan K.C."/>
            <person name="Schoch C.L."/>
            <person name="Spatafora J.W."/>
            <person name="Crous P.W."/>
            <person name="Kodira C."/>
            <person name="Birren B.W."/>
            <person name="Galagan J.E."/>
            <person name="Torriani S.F."/>
            <person name="McDonald B.A."/>
            <person name="Oliver R.P."/>
        </authorList>
    </citation>
    <scope>NUCLEOTIDE SEQUENCE [LARGE SCALE GENOMIC DNA]</scope>
    <source>
        <strain evidence="3">SN15 / ATCC MYA-4574 / FGSC 10173</strain>
    </source>
</reference>
<protein>
    <recommendedName>
        <fullName evidence="1">Ig-like domain-containing protein</fullName>
    </recommendedName>
</protein>
<organism evidence="2 3">
    <name type="scientific">Phaeosphaeria nodorum (strain SN15 / ATCC MYA-4574 / FGSC 10173)</name>
    <name type="common">Glume blotch fungus</name>
    <name type="synonym">Parastagonospora nodorum</name>
    <dbReference type="NCBI Taxonomy" id="321614"/>
    <lineage>
        <taxon>Eukaryota</taxon>
        <taxon>Fungi</taxon>
        <taxon>Dikarya</taxon>
        <taxon>Ascomycota</taxon>
        <taxon>Pezizomycotina</taxon>
        <taxon>Dothideomycetes</taxon>
        <taxon>Pleosporomycetidae</taxon>
        <taxon>Pleosporales</taxon>
        <taxon>Pleosporineae</taxon>
        <taxon>Phaeosphaeriaceae</taxon>
        <taxon>Parastagonospora</taxon>
    </lineage>
</organism>
<dbReference type="AlphaFoldDB" id="Q0U1Z8"/>
<dbReference type="GeneID" id="5981282"/>
<accession>Q0U1Z8</accession>